<evidence type="ECO:0000256" key="2">
    <source>
        <dbReference type="ARBA" id="ARBA00022448"/>
    </source>
</evidence>
<evidence type="ECO:0000256" key="6">
    <source>
        <dbReference type="ARBA" id="ARBA00023136"/>
    </source>
</evidence>
<evidence type="ECO:0000256" key="7">
    <source>
        <dbReference type="RuleBase" id="RU363032"/>
    </source>
</evidence>
<evidence type="ECO:0000256" key="1">
    <source>
        <dbReference type="ARBA" id="ARBA00004651"/>
    </source>
</evidence>
<dbReference type="RefSeq" id="WP_344912218.1">
    <property type="nucleotide sequence ID" value="NZ_BAAAYO010000010.1"/>
</dbReference>
<feature type="transmembrane region" description="Helical" evidence="7">
    <location>
        <begin position="130"/>
        <end position="149"/>
    </location>
</feature>
<organism evidence="9 10">
    <name type="scientific">Paenibacillus hodogayensis</name>
    <dbReference type="NCBI Taxonomy" id="279208"/>
    <lineage>
        <taxon>Bacteria</taxon>
        <taxon>Bacillati</taxon>
        <taxon>Bacillota</taxon>
        <taxon>Bacilli</taxon>
        <taxon>Bacillales</taxon>
        <taxon>Paenibacillaceae</taxon>
        <taxon>Paenibacillus</taxon>
    </lineage>
</organism>
<comment type="similarity">
    <text evidence="7">Belongs to the binding-protein-dependent transport system permease family.</text>
</comment>
<keyword evidence="10" id="KW-1185">Reference proteome</keyword>
<keyword evidence="2 7" id="KW-0813">Transport</keyword>
<evidence type="ECO:0000259" key="8">
    <source>
        <dbReference type="PROSITE" id="PS50928"/>
    </source>
</evidence>
<dbReference type="Gene3D" id="1.10.3720.10">
    <property type="entry name" value="MetI-like"/>
    <property type="match status" value="1"/>
</dbReference>
<evidence type="ECO:0000313" key="9">
    <source>
        <dbReference type="EMBL" id="MFB9751574.1"/>
    </source>
</evidence>
<reference evidence="9 10" key="1">
    <citation type="submission" date="2024-09" db="EMBL/GenBank/DDBJ databases">
        <authorList>
            <person name="Sun Q."/>
            <person name="Mori K."/>
        </authorList>
    </citation>
    <scope>NUCLEOTIDE SEQUENCE [LARGE SCALE GENOMIC DNA]</scope>
    <source>
        <strain evidence="9 10">JCM 12520</strain>
    </source>
</reference>
<dbReference type="SUPFAM" id="SSF161098">
    <property type="entry name" value="MetI-like"/>
    <property type="match status" value="1"/>
</dbReference>
<dbReference type="Proteomes" id="UP001589619">
    <property type="component" value="Unassembled WGS sequence"/>
</dbReference>
<evidence type="ECO:0000256" key="5">
    <source>
        <dbReference type="ARBA" id="ARBA00022989"/>
    </source>
</evidence>
<keyword evidence="3" id="KW-1003">Cell membrane</keyword>
<dbReference type="PANTHER" id="PTHR30151:SF25">
    <property type="entry name" value="TAURINE TRANSPORT SYSTEM PERMEASE PROTEIN TAUC"/>
    <property type="match status" value="1"/>
</dbReference>
<feature type="transmembrane region" description="Helical" evidence="7">
    <location>
        <begin position="193"/>
        <end position="215"/>
    </location>
</feature>
<proteinExistence type="inferred from homology"/>
<name>A0ABV5VTF1_9BACL</name>
<feature type="domain" description="ABC transmembrane type-1" evidence="8">
    <location>
        <begin position="64"/>
        <end position="244"/>
    </location>
</feature>
<keyword evidence="6 7" id="KW-0472">Membrane</keyword>
<protein>
    <submittedName>
        <fullName evidence="9">ABC transporter permease</fullName>
    </submittedName>
</protein>
<keyword evidence="5 7" id="KW-1133">Transmembrane helix</keyword>
<feature type="transmembrane region" description="Helical" evidence="7">
    <location>
        <begin position="105"/>
        <end position="124"/>
    </location>
</feature>
<dbReference type="InterPro" id="IPR035906">
    <property type="entry name" value="MetI-like_sf"/>
</dbReference>
<dbReference type="Pfam" id="PF00528">
    <property type="entry name" value="BPD_transp_1"/>
    <property type="match status" value="1"/>
</dbReference>
<feature type="transmembrane region" description="Helical" evidence="7">
    <location>
        <begin position="74"/>
        <end position="93"/>
    </location>
</feature>
<dbReference type="PANTHER" id="PTHR30151">
    <property type="entry name" value="ALKANE SULFONATE ABC TRANSPORTER-RELATED, MEMBRANE SUBUNIT"/>
    <property type="match status" value="1"/>
</dbReference>
<comment type="caution">
    <text evidence="9">The sequence shown here is derived from an EMBL/GenBank/DDBJ whole genome shotgun (WGS) entry which is preliminary data.</text>
</comment>
<dbReference type="EMBL" id="JBHMAG010000007">
    <property type="protein sequence ID" value="MFB9751574.1"/>
    <property type="molecule type" value="Genomic_DNA"/>
</dbReference>
<comment type="subcellular location">
    <subcellularLocation>
        <location evidence="1 7">Cell membrane</location>
        <topology evidence="1 7">Multi-pass membrane protein</topology>
    </subcellularLocation>
</comment>
<feature type="transmembrane region" description="Helical" evidence="7">
    <location>
        <begin position="227"/>
        <end position="247"/>
    </location>
</feature>
<dbReference type="PROSITE" id="PS50928">
    <property type="entry name" value="ABC_TM1"/>
    <property type="match status" value="1"/>
</dbReference>
<evidence type="ECO:0000256" key="4">
    <source>
        <dbReference type="ARBA" id="ARBA00022692"/>
    </source>
</evidence>
<dbReference type="CDD" id="cd06261">
    <property type="entry name" value="TM_PBP2"/>
    <property type="match status" value="1"/>
</dbReference>
<keyword evidence="4 7" id="KW-0812">Transmembrane</keyword>
<dbReference type="InterPro" id="IPR000515">
    <property type="entry name" value="MetI-like"/>
</dbReference>
<accession>A0ABV5VTF1</accession>
<evidence type="ECO:0000256" key="3">
    <source>
        <dbReference type="ARBA" id="ARBA00022475"/>
    </source>
</evidence>
<gene>
    <name evidence="9" type="ORF">ACFFNY_08325</name>
</gene>
<sequence>MRSHPLAMRALSLIAVLCALGLWWAAAANEWVSALFVPSPQQVWAAFLDIAREGYKGSPLAVHVGESLYRLGSAFLLALVTALPLGLLSGRIAWIRAITEPFIEFYRPLPPLAYYTLLVLWLGIDNGSKIALLYLAAFAPLYLAVVSGVSRVSKDRIHAAQSLGSGRWKVFVYVMLPSCLPEIFTGIRTSLGIAYTTLVAAEMVAAVSGVGWMVLDASKFLRSDIIFVGIILMGLIAVAIDGGIRWLERRIVPWSGKE</sequence>
<evidence type="ECO:0000313" key="10">
    <source>
        <dbReference type="Proteomes" id="UP001589619"/>
    </source>
</evidence>